<protein>
    <submittedName>
        <fullName evidence="2">Uncharacterized protein</fullName>
    </submittedName>
</protein>
<proteinExistence type="predicted"/>
<evidence type="ECO:0000313" key="2">
    <source>
        <dbReference type="EMBL" id="MPC30426.1"/>
    </source>
</evidence>
<evidence type="ECO:0000256" key="1">
    <source>
        <dbReference type="SAM" id="MobiDB-lite"/>
    </source>
</evidence>
<feature type="region of interest" description="Disordered" evidence="1">
    <location>
        <begin position="1"/>
        <end position="45"/>
    </location>
</feature>
<name>A0A5B7EB88_PORTR</name>
<evidence type="ECO:0000313" key="3">
    <source>
        <dbReference type="Proteomes" id="UP000324222"/>
    </source>
</evidence>
<gene>
    <name evidence="2" type="ORF">E2C01_023690</name>
</gene>
<reference evidence="2 3" key="1">
    <citation type="submission" date="2019-05" db="EMBL/GenBank/DDBJ databases">
        <title>Another draft genome of Portunus trituberculatus and its Hox gene families provides insights of decapod evolution.</title>
        <authorList>
            <person name="Jeong J.-H."/>
            <person name="Song I."/>
            <person name="Kim S."/>
            <person name="Choi T."/>
            <person name="Kim D."/>
            <person name="Ryu S."/>
            <person name="Kim W."/>
        </authorList>
    </citation>
    <scope>NUCLEOTIDE SEQUENCE [LARGE SCALE GENOMIC DNA]</scope>
    <source>
        <tissue evidence="2">Muscle</tissue>
    </source>
</reference>
<accession>A0A5B7EB88</accession>
<comment type="caution">
    <text evidence="2">The sequence shown here is derived from an EMBL/GenBank/DDBJ whole genome shotgun (WGS) entry which is preliminary data.</text>
</comment>
<sequence length="134" mass="14153">MVGRGEVGAGWRCEGQDGAGRGGTRRGRQVGIASTSGRGGVSSEGRQRWWWRRRRGGGGAAAAARPITVVSLATVRINARPPAPALRPPAGSELPLLTVPLLLLLLTSWWLRPCPADAPAQIHSSLHILLIDIS</sequence>
<keyword evidence="3" id="KW-1185">Reference proteome</keyword>
<dbReference type="EMBL" id="VSRR010002252">
    <property type="protein sequence ID" value="MPC30426.1"/>
    <property type="molecule type" value="Genomic_DNA"/>
</dbReference>
<dbReference type="AlphaFoldDB" id="A0A5B7EB88"/>
<organism evidence="2 3">
    <name type="scientific">Portunus trituberculatus</name>
    <name type="common">Swimming crab</name>
    <name type="synonym">Neptunus trituberculatus</name>
    <dbReference type="NCBI Taxonomy" id="210409"/>
    <lineage>
        <taxon>Eukaryota</taxon>
        <taxon>Metazoa</taxon>
        <taxon>Ecdysozoa</taxon>
        <taxon>Arthropoda</taxon>
        <taxon>Crustacea</taxon>
        <taxon>Multicrustacea</taxon>
        <taxon>Malacostraca</taxon>
        <taxon>Eumalacostraca</taxon>
        <taxon>Eucarida</taxon>
        <taxon>Decapoda</taxon>
        <taxon>Pleocyemata</taxon>
        <taxon>Brachyura</taxon>
        <taxon>Eubrachyura</taxon>
        <taxon>Portunoidea</taxon>
        <taxon>Portunidae</taxon>
        <taxon>Portuninae</taxon>
        <taxon>Portunus</taxon>
    </lineage>
</organism>
<dbReference type="Proteomes" id="UP000324222">
    <property type="component" value="Unassembled WGS sequence"/>
</dbReference>